<feature type="binding site" evidence="2">
    <location>
        <position position="105"/>
    </location>
    <ligand>
        <name>Zn(2+)</name>
        <dbReference type="ChEBI" id="CHEBI:29105"/>
        <label>2</label>
    </ligand>
</feature>
<dbReference type="SUPFAM" id="SSF51569">
    <property type="entry name" value="Aldolase"/>
    <property type="match status" value="1"/>
</dbReference>
<dbReference type="Pfam" id="PF01116">
    <property type="entry name" value="F_bP_aldolase"/>
    <property type="match status" value="1"/>
</dbReference>
<feature type="binding site" evidence="2">
    <location>
        <position position="207"/>
    </location>
    <ligand>
        <name>Zn(2+)</name>
        <dbReference type="ChEBI" id="CHEBI:29105"/>
        <label>1</label>
        <note>catalytic</note>
    </ligand>
</feature>
<dbReference type="PIRSF" id="PIRSF001359">
    <property type="entry name" value="F_bP_aldolase_II"/>
    <property type="match status" value="1"/>
</dbReference>
<reference evidence="3" key="1">
    <citation type="submission" date="2018-07" db="EMBL/GenBank/DDBJ databases">
        <authorList>
            <consortium name="GenomeTrakr network: Whole genome sequencing for foodborne pathogen traceback"/>
        </authorList>
    </citation>
    <scope>NUCLEOTIDE SEQUENCE</scope>
    <source>
        <strain evidence="3">ADRDL-NGUA-38</strain>
    </source>
</reference>
<dbReference type="GO" id="GO:0005975">
    <property type="term" value="P:carbohydrate metabolic process"/>
    <property type="evidence" value="ECO:0007669"/>
    <property type="project" value="InterPro"/>
</dbReference>
<comment type="caution">
    <text evidence="3">The sequence shown here is derived from an EMBL/GenBank/DDBJ whole genome shotgun (WGS) entry which is preliminary data.</text>
</comment>
<dbReference type="GO" id="GO:0016832">
    <property type="term" value="F:aldehyde-lyase activity"/>
    <property type="evidence" value="ECO:0007669"/>
    <property type="project" value="InterPro"/>
</dbReference>
<evidence type="ECO:0000313" key="3">
    <source>
        <dbReference type="EMBL" id="EBP6613624.1"/>
    </source>
</evidence>
<dbReference type="AlphaFoldDB" id="A0A5U3RP98"/>
<dbReference type="InterPro" id="IPR050246">
    <property type="entry name" value="Class_II_FBP_aldolase"/>
</dbReference>
<accession>A0A5U3RP98</accession>
<dbReference type="InterPro" id="IPR000771">
    <property type="entry name" value="FBA_II"/>
</dbReference>
<keyword evidence="2" id="KW-0479">Metal-binding</keyword>
<feature type="binding site" evidence="2">
    <location>
        <position position="84"/>
    </location>
    <ligand>
        <name>Zn(2+)</name>
        <dbReference type="ChEBI" id="CHEBI:29105"/>
        <label>1</label>
        <note>catalytic</note>
    </ligand>
</feature>
<gene>
    <name evidence="3" type="ORF">AGQ41_01820</name>
</gene>
<dbReference type="PANTHER" id="PTHR30304:SF0">
    <property type="entry name" value="D-TAGATOSE-1,6-BISPHOSPHATE ALDOLASE SUBUNIT GATY-RELATED"/>
    <property type="match status" value="1"/>
</dbReference>
<dbReference type="InterPro" id="IPR013785">
    <property type="entry name" value="Aldolase_TIM"/>
</dbReference>
<evidence type="ECO:0000256" key="1">
    <source>
        <dbReference type="PIRSR" id="PIRSR001359-1"/>
    </source>
</evidence>
<feature type="binding site" evidence="2">
    <location>
        <position position="135"/>
    </location>
    <ligand>
        <name>Zn(2+)</name>
        <dbReference type="ChEBI" id="CHEBI:29105"/>
        <label>2</label>
    </ligand>
</feature>
<dbReference type="Gene3D" id="3.20.20.70">
    <property type="entry name" value="Aldolase class I"/>
    <property type="match status" value="1"/>
</dbReference>
<feature type="binding site" evidence="2">
    <location>
        <position position="179"/>
    </location>
    <ligand>
        <name>Zn(2+)</name>
        <dbReference type="ChEBI" id="CHEBI:29105"/>
        <label>1</label>
        <note>catalytic</note>
    </ligand>
</feature>
<dbReference type="NCBIfam" id="TIGR00167">
    <property type="entry name" value="cbbA"/>
    <property type="match status" value="1"/>
</dbReference>
<dbReference type="EMBL" id="AAGMSH010000002">
    <property type="protein sequence ID" value="EBP6613624.1"/>
    <property type="molecule type" value="Genomic_DNA"/>
</dbReference>
<protein>
    <submittedName>
        <fullName evidence="3">Class II fructose-bisphosphate aldolase</fullName>
    </submittedName>
</protein>
<evidence type="ECO:0000256" key="2">
    <source>
        <dbReference type="PIRSR" id="PIRSR001359-3"/>
    </source>
</evidence>
<dbReference type="PANTHER" id="PTHR30304">
    <property type="entry name" value="D-TAGATOSE-1,6-BISPHOSPHATE ALDOLASE"/>
    <property type="match status" value="1"/>
</dbReference>
<dbReference type="GO" id="GO:0008270">
    <property type="term" value="F:zinc ion binding"/>
    <property type="evidence" value="ECO:0007669"/>
    <property type="project" value="InterPro"/>
</dbReference>
<comment type="cofactor">
    <cofactor evidence="2">
        <name>Zn(2+)</name>
        <dbReference type="ChEBI" id="CHEBI:29105"/>
    </cofactor>
    <text evidence="2">Binds 2 Zn(2+) ions per subunit. One is catalytic and the other provides a structural contribution.</text>
</comment>
<organism evidence="3">
    <name type="scientific">Salmonella enterica I</name>
    <dbReference type="NCBI Taxonomy" id="59201"/>
    <lineage>
        <taxon>Bacteria</taxon>
        <taxon>Pseudomonadati</taxon>
        <taxon>Pseudomonadota</taxon>
        <taxon>Gammaproteobacteria</taxon>
        <taxon>Enterobacterales</taxon>
        <taxon>Enterobacteriaceae</taxon>
        <taxon>Salmonella</taxon>
    </lineage>
</organism>
<feature type="active site" description="Proton donor" evidence="1">
    <location>
        <position position="83"/>
    </location>
</feature>
<dbReference type="CDD" id="cd00947">
    <property type="entry name" value="TBP_aldolase_IIB"/>
    <property type="match status" value="1"/>
</dbReference>
<sequence length="285" mass="31223">MQLVPMKELMDHAFTNHYAVPAFNVCNMEMMRGVLETAAELRSPVILGIHPHEVAYFGNAETAVAVATSLAKQFEGKFAIHLDHGGSFDEVMQCVRGGFSSVMFDGSPYPLEENIAITQKIVELTRPIGVTVEAEIGTIGMTSEFGDKLENAHLSDPQSAQRLAETGIDCLAVAIGNAHGWYDGEPKLEFELLESIVQRVKIPLVLHGGSGIPVESIRRAIRMGIAKVNVGIALRQAFINEMKEFMEKNPEETGVMSILGSAKDKMKVPVKQYMEMCMSIGQLDK</sequence>
<name>A0A5U3RP98_SALET</name>
<keyword evidence="2" id="KW-0862">Zinc</keyword>
<dbReference type="RefSeq" id="WP_031605741.1">
    <property type="nucleotide sequence ID" value="NZ_JBMAZI010000002.1"/>
</dbReference>
<proteinExistence type="predicted"/>